<feature type="compositionally biased region" description="Basic residues" evidence="1">
    <location>
        <begin position="9"/>
        <end position="23"/>
    </location>
</feature>
<feature type="compositionally biased region" description="Acidic residues" evidence="1">
    <location>
        <begin position="190"/>
        <end position="204"/>
    </location>
</feature>
<sequence length="263" mass="28678">MPIPPRPIPVHHPRHPHHSRQTRPKPGSSVPRKSGITSSSLEWRAEIALLNELGPKSVPLPLHLSGNGNGNSKGVKMVNKKDNESEKDVKEGEMVGRREVGLRELIDDGRGKREKRATTATTLGFDFIPNPTILTLPDIDADSSFNKKKSSSLLTISKSSPIGPSSTPLENTPLTPGLLPQPSSSPEPEPGPELEDEDQEDDWEYIPSLSSQRNVVDNEDDHDIIILGELELEDDGDLKGCNSKMGTKDNGIKNLSYADILGN</sequence>
<reference evidence="2 3" key="1">
    <citation type="submission" date="2013-07" db="EMBL/GenBank/DDBJ databases">
        <title>The Genome Sequence of Kwoniella mangroviensis CBS10435.</title>
        <authorList>
            <consortium name="The Broad Institute Genome Sequencing Platform"/>
            <person name="Cuomo C."/>
            <person name="Litvintseva A."/>
            <person name="Chen Y."/>
            <person name="Heitman J."/>
            <person name="Sun S."/>
            <person name="Springer D."/>
            <person name="Dromer F."/>
            <person name="Young S.K."/>
            <person name="Zeng Q."/>
            <person name="Gargeya S."/>
            <person name="Fitzgerald M."/>
            <person name="Abouelleil A."/>
            <person name="Alvarado L."/>
            <person name="Berlin A.M."/>
            <person name="Chapman S.B."/>
            <person name="Dewar J."/>
            <person name="Goldberg J."/>
            <person name="Griggs A."/>
            <person name="Gujja S."/>
            <person name="Hansen M."/>
            <person name="Howarth C."/>
            <person name="Imamovic A."/>
            <person name="Larimer J."/>
            <person name="McCowan C."/>
            <person name="Murphy C."/>
            <person name="Pearson M."/>
            <person name="Priest M."/>
            <person name="Roberts A."/>
            <person name="Saif S."/>
            <person name="Shea T."/>
            <person name="Sykes S."/>
            <person name="Wortman J."/>
            <person name="Nusbaum C."/>
            <person name="Birren B."/>
        </authorList>
    </citation>
    <scope>NUCLEOTIDE SEQUENCE [LARGE SCALE GENOMIC DNA]</scope>
    <source>
        <strain evidence="2 3">CBS 10435</strain>
    </source>
</reference>
<protein>
    <submittedName>
        <fullName evidence="2">Uncharacterized protein</fullName>
    </submittedName>
</protein>
<name>A0A1B9J0B7_9TREE</name>
<dbReference type="EMBL" id="KI669459">
    <property type="protein sequence ID" value="OCF61202.1"/>
    <property type="molecule type" value="Genomic_DNA"/>
</dbReference>
<feature type="region of interest" description="Disordered" evidence="1">
    <location>
        <begin position="1"/>
        <end position="38"/>
    </location>
</feature>
<feature type="region of interest" description="Disordered" evidence="1">
    <location>
        <begin position="63"/>
        <end position="92"/>
    </location>
</feature>
<accession>A0A1B9J0B7</accession>
<feature type="compositionally biased region" description="Basic and acidic residues" evidence="1">
    <location>
        <begin position="79"/>
        <end position="92"/>
    </location>
</feature>
<organism evidence="2 3">
    <name type="scientific">Kwoniella mangroviensis CBS 10435</name>
    <dbReference type="NCBI Taxonomy" id="1331196"/>
    <lineage>
        <taxon>Eukaryota</taxon>
        <taxon>Fungi</taxon>
        <taxon>Dikarya</taxon>
        <taxon>Basidiomycota</taxon>
        <taxon>Agaricomycotina</taxon>
        <taxon>Tremellomycetes</taxon>
        <taxon>Tremellales</taxon>
        <taxon>Cryptococcaceae</taxon>
        <taxon>Kwoniella</taxon>
    </lineage>
</organism>
<gene>
    <name evidence="2" type="ORF">L486_00848</name>
</gene>
<evidence type="ECO:0000313" key="2">
    <source>
        <dbReference type="EMBL" id="OCF61202.1"/>
    </source>
</evidence>
<dbReference type="OrthoDB" id="2565236at2759"/>
<feature type="region of interest" description="Disordered" evidence="1">
    <location>
        <begin position="152"/>
        <end position="218"/>
    </location>
</feature>
<dbReference type="AlphaFoldDB" id="A0A1B9J0B7"/>
<dbReference type="Proteomes" id="UP000092583">
    <property type="component" value="Unassembled WGS sequence"/>
</dbReference>
<keyword evidence="3" id="KW-1185">Reference proteome</keyword>
<proteinExistence type="predicted"/>
<evidence type="ECO:0000313" key="3">
    <source>
        <dbReference type="Proteomes" id="UP000092583"/>
    </source>
</evidence>
<feature type="compositionally biased region" description="Low complexity" evidence="1">
    <location>
        <begin position="172"/>
        <end position="182"/>
    </location>
</feature>
<evidence type="ECO:0000256" key="1">
    <source>
        <dbReference type="SAM" id="MobiDB-lite"/>
    </source>
</evidence>
<reference evidence="3" key="2">
    <citation type="submission" date="2013-12" db="EMBL/GenBank/DDBJ databases">
        <title>Evolution of pathogenesis and genome organization in the Tremellales.</title>
        <authorList>
            <person name="Cuomo C."/>
            <person name="Litvintseva A."/>
            <person name="Heitman J."/>
            <person name="Chen Y."/>
            <person name="Sun S."/>
            <person name="Springer D."/>
            <person name="Dromer F."/>
            <person name="Young S."/>
            <person name="Zeng Q."/>
            <person name="Chapman S."/>
            <person name="Gujja S."/>
            <person name="Saif S."/>
            <person name="Birren B."/>
        </authorList>
    </citation>
    <scope>NUCLEOTIDE SEQUENCE [LARGE SCALE GENOMIC DNA]</scope>
    <source>
        <strain evidence="3">CBS 10435</strain>
    </source>
</reference>